<dbReference type="AlphaFoldDB" id="A0A9P0JKR7"/>
<sequence length="568" mass="63376">MGKKVEVTITEGTLRGMLSKDYHDGVFYSFIGIPYAKPPIGELRFKAPEPVEPWKGVKNATKVGAESPQYMKIMMGKEDNCLNLNVFTKELSQGLKKPVMVFIHGGGFVSGSSRPDLIYGPEFLMTEDIVLVTINYRLGILGFLSLTDRSLNVPGNAGMKDQVMALKWVQKNIKYFGGDPNNVTIFGESAGGAAVHFLVVSPLAKGLFHKAICQSGCVLNPWATGVPNGVEVAKAMGYRSDASEDYILKRLKSASVSRIMKGQNKFQMNFNPNHVRTVSVVVEYPHEGAFLTQHPLEILKAGKQNQVPMIMGYNSLEGLFFELVGRICTFPYCRLPNSMESDIPHNCDVDPTNTKLVDKAANDIKSFYYKDEKVSKRNKQIRYLITNDTVFMYGIQKSIQLHKKTGSTPIYAYRMSIESDLNVCKKFAQAKSPTFFTCIFGISLLTGSSGIGKIATSMKLHNLPGVCHADDLFYLFKANHLGKIQKDSELDKWIQRFVKLWTNFARTGNPTPAPGSDLVLERAVWKPVGSTDIDFIFNIDHGLRCTGLDAAEMERMKFWNKYHTNFGV</sequence>
<dbReference type="OrthoDB" id="19653at2759"/>
<evidence type="ECO:0000256" key="3">
    <source>
        <dbReference type="ARBA" id="ARBA00022801"/>
    </source>
</evidence>
<organism evidence="8 9">
    <name type="scientific">Acanthoscelides obtectus</name>
    <name type="common">Bean weevil</name>
    <name type="synonym">Bruchus obtectus</name>
    <dbReference type="NCBI Taxonomy" id="200917"/>
    <lineage>
        <taxon>Eukaryota</taxon>
        <taxon>Metazoa</taxon>
        <taxon>Ecdysozoa</taxon>
        <taxon>Arthropoda</taxon>
        <taxon>Hexapoda</taxon>
        <taxon>Insecta</taxon>
        <taxon>Pterygota</taxon>
        <taxon>Neoptera</taxon>
        <taxon>Endopterygota</taxon>
        <taxon>Coleoptera</taxon>
        <taxon>Polyphaga</taxon>
        <taxon>Cucujiformia</taxon>
        <taxon>Chrysomeloidea</taxon>
        <taxon>Chrysomelidae</taxon>
        <taxon>Bruchinae</taxon>
        <taxon>Bruchini</taxon>
        <taxon>Acanthoscelides</taxon>
    </lineage>
</organism>
<keyword evidence="5" id="KW-0325">Glycoprotein</keyword>
<keyword evidence="9" id="KW-1185">Reference proteome</keyword>
<dbReference type="InterPro" id="IPR002018">
    <property type="entry name" value="CarbesteraseB"/>
</dbReference>
<keyword evidence="4" id="KW-1015">Disulfide bond</keyword>
<keyword evidence="2" id="KW-0719">Serine esterase</keyword>
<feature type="domain" description="Carboxylesterase type B" evidence="7">
    <location>
        <begin position="5"/>
        <end position="541"/>
    </location>
</feature>
<evidence type="ECO:0000256" key="1">
    <source>
        <dbReference type="ARBA" id="ARBA00005964"/>
    </source>
</evidence>
<comment type="caution">
    <text evidence="8">The sequence shown here is derived from an EMBL/GenBank/DDBJ whole genome shotgun (WGS) entry which is preliminary data.</text>
</comment>
<dbReference type="SUPFAM" id="SSF53474">
    <property type="entry name" value="alpha/beta-Hydrolases"/>
    <property type="match status" value="1"/>
</dbReference>
<comment type="similarity">
    <text evidence="1 6">Belongs to the type-B carboxylesterase/lipase family.</text>
</comment>
<proteinExistence type="inferred from homology"/>
<dbReference type="InterPro" id="IPR019826">
    <property type="entry name" value="Carboxylesterase_B_AS"/>
</dbReference>
<evidence type="ECO:0000259" key="7">
    <source>
        <dbReference type="Pfam" id="PF00135"/>
    </source>
</evidence>
<dbReference type="EC" id="3.1.1.-" evidence="6"/>
<evidence type="ECO:0000313" key="8">
    <source>
        <dbReference type="EMBL" id="CAH1954891.1"/>
    </source>
</evidence>
<name>A0A9P0JKR7_ACAOB</name>
<dbReference type="Proteomes" id="UP001152888">
    <property type="component" value="Unassembled WGS sequence"/>
</dbReference>
<dbReference type="PROSITE" id="PS00122">
    <property type="entry name" value="CARBOXYLESTERASE_B_1"/>
    <property type="match status" value="1"/>
</dbReference>
<evidence type="ECO:0000313" key="9">
    <source>
        <dbReference type="Proteomes" id="UP001152888"/>
    </source>
</evidence>
<accession>A0A9P0JKR7</accession>
<gene>
    <name evidence="8" type="ORF">ACAOBT_LOCUS800</name>
</gene>
<dbReference type="GO" id="GO:0052689">
    <property type="term" value="F:carboxylic ester hydrolase activity"/>
    <property type="evidence" value="ECO:0007669"/>
    <property type="project" value="UniProtKB-KW"/>
</dbReference>
<dbReference type="Pfam" id="PF00135">
    <property type="entry name" value="COesterase"/>
    <property type="match status" value="1"/>
</dbReference>
<dbReference type="PANTHER" id="PTHR43142:SF1">
    <property type="entry name" value="CARBOXYLIC ESTER HYDROLASE"/>
    <property type="match status" value="1"/>
</dbReference>
<protein>
    <recommendedName>
        <fullName evidence="6">Carboxylic ester hydrolase</fullName>
        <ecNumber evidence="6">3.1.1.-</ecNumber>
    </recommendedName>
</protein>
<evidence type="ECO:0000256" key="5">
    <source>
        <dbReference type="ARBA" id="ARBA00023180"/>
    </source>
</evidence>
<dbReference type="InterPro" id="IPR029058">
    <property type="entry name" value="AB_hydrolase_fold"/>
</dbReference>
<dbReference type="PANTHER" id="PTHR43142">
    <property type="entry name" value="CARBOXYLIC ESTER HYDROLASE"/>
    <property type="match status" value="1"/>
</dbReference>
<keyword evidence="3 6" id="KW-0378">Hydrolase</keyword>
<evidence type="ECO:0000256" key="4">
    <source>
        <dbReference type="ARBA" id="ARBA00023157"/>
    </source>
</evidence>
<evidence type="ECO:0000256" key="2">
    <source>
        <dbReference type="ARBA" id="ARBA00022487"/>
    </source>
</evidence>
<dbReference type="EMBL" id="CAKOFQ010006656">
    <property type="protein sequence ID" value="CAH1954891.1"/>
    <property type="molecule type" value="Genomic_DNA"/>
</dbReference>
<dbReference type="Gene3D" id="3.40.50.1820">
    <property type="entry name" value="alpha/beta hydrolase"/>
    <property type="match status" value="1"/>
</dbReference>
<evidence type="ECO:0000256" key="6">
    <source>
        <dbReference type="RuleBase" id="RU361235"/>
    </source>
</evidence>
<reference evidence="8" key="1">
    <citation type="submission" date="2022-03" db="EMBL/GenBank/DDBJ databases">
        <authorList>
            <person name="Sayadi A."/>
        </authorList>
    </citation>
    <scope>NUCLEOTIDE SEQUENCE</scope>
</reference>